<dbReference type="GO" id="GO:0003677">
    <property type="term" value="F:DNA binding"/>
    <property type="evidence" value="ECO:0007669"/>
    <property type="project" value="InterPro"/>
</dbReference>
<comment type="caution">
    <text evidence="2">The sequence shown here is derived from an EMBL/GenBank/DDBJ whole genome shotgun (WGS) entry which is preliminary data.</text>
</comment>
<dbReference type="Gene3D" id="3.30.450.180">
    <property type="match status" value="1"/>
</dbReference>
<dbReference type="Pfam" id="PF13560">
    <property type="entry name" value="HTH_31"/>
    <property type="match status" value="1"/>
</dbReference>
<accession>A0A919VWQ0</accession>
<evidence type="ECO:0000259" key="1">
    <source>
        <dbReference type="PROSITE" id="PS50943"/>
    </source>
</evidence>
<dbReference type="Proteomes" id="UP000680865">
    <property type="component" value="Unassembled WGS sequence"/>
</dbReference>
<keyword evidence="3" id="KW-1185">Reference proteome</keyword>
<dbReference type="InterPro" id="IPR010982">
    <property type="entry name" value="Lambda_DNA-bd_dom_sf"/>
</dbReference>
<dbReference type="PROSITE" id="PS50943">
    <property type="entry name" value="HTH_CROC1"/>
    <property type="match status" value="1"/>
</dbReference>
<gene>
    <name evidence="2" type="ORF">Aco04nite_67150</name>
</gene>
<sequence>MGEFLRARRDRISPAQAGMEAFPGPRRVPGLRRDELAYLAGVSTDYLSRLEQGRQQNVSDAVLNSLSRALRLTGVEQDHLRRLAAPSRASRGSADLPQRADPGMLRLMTALDHLPALMLGHRGDILASNHLLHAVLGRSFEPGDSFTWFMFTDPLARERLVNWAAFASATVAGLRREAGERPHDARLRRMITKLRETDGQFDDWWQDQRILAYASVVKRIAHPVAGPLSFAVESVVPPHDPEQRLIVYTTEPDSPTAKALPLLASYGVAQSKS</sequence>
<organism evidence="2 3">
    <name type="scientific">Winogradskya consettensis</name>
    <dbReference type="NCBI Taxonomy" id="113560"/>
    <lineage>
        <taxon>Bacteria</taxon>
        <taxon>Bacillati</taxon>
        <taxon>Actinomycetota</taxon>
        <taxon>Actinomycetes</taxon>
        <taxon>Micromonosporales</taxon>
        <taxon>Micromonosporaceae</taxon>
        <taxon>Winogradskya</taxon>
    </lineage>
</organism>
<evidence type="ECO:0000313" key="3">
    <source>
        <dbReference type="Proteomes" id="UP000680865"/>
    </source>
</evidence>
<dbReference type="InterPro" id="IPR001387">
    <property type="entry name" value="Cro/C1-type_HTH"/>
</dbReference>
<dbReference type="PANTHER" id="PTHR35010">
    <property type="entry name" value="BLL4672 PROTEIN-RELATED"/>
    <property type="match status" value="1"/>
</dbReference>
<feature type="domain" description="HTH cro/C1-type" evidence="1">
    <location>
        <begin position="30"/>
        <end position="77"/>
    </location>
</feature>
<dbReference type="CDD" id="cd00093">
    <property type="entry name" value="HTH_XRE"/>
    <property type="match status" value="1"/>
</dbReference>
<dbReference type="Pfam" id="PF17765">
    <property type="entry name" value="MLTR_LBD"/>
    <property type="match status" value="1"/>
</dbReference>
<dbReference type="SUPFAM" id="SSF47413">
    <property type="entry name" value="lambda repressor-like DNA-binding domains"/>
    <property type="match status" value="1"/>
</dbReference>
<dbReference type="Gene3D" id="1.10.260.40">
    <property type="entry name" value="lambda repressor-like DNA-binding domains"/>
    <property type="match status" value="1"/>
</dbReference>
<name>A0A919VWQ0_9ACTN</name>
<reference evidence="2" key="1">
    <citation type="submission" date="2021-03" db="EMBL/GenBank/DDBJ databases">
        <title>Whole genome shotgun sequence of Actinoplanes consettensis NBRC 14913.</title>
        <authorList>
            <person name="Komaki H."/>
            <person name="Tamura T."/>
        </authorList>
    </citation>
    <scope>NUCLEOTIDE SEQUENCE</scope>
    <source>
        <strain evidence="2">NBRC 14913</strain>
    </source>
</reference>
<dbReference type="AlphaFoldDB" id="A0A919VWQ0"/>
<dbReference type="EMBL" id="BOQP01000039">
    <property type="protein sequence ID" value="GIM79751.1"/>
    <property type="molecule type" value="Genomic_DNA"/>
</dbReference>
<protein>
    <submittedName>
        <fullName evidence="2">Transcriptional regulator</fullName>
    </submittedName>
</protein>
<proteinExistence type="predicted"/>
<dbReference type="SMART" id="SM00530">
    <property type="entry name" value="HTH_XRE"/>
    <property type="match status" value="1"/>
</dbReference>
<dbReference type="PANTHER" id="PTHR35010:SF2">
    <property type="entry name" value="BLL4672 PROTEIN"/>
    <property type="match status" value="1"/>
</dbReference>
<evidence type="ECO:0000313" key="2">
    <source>
        <dbReference type="EMBL" id="GIM79751.1"/>
    </source>
</evidence>
<dbReference type="InterPro" id="IPR041413">
    <property type="entry name" value="MLTR_LBD"/>
</dbReference>